<dbReference type="PANTHER" id="PTHR43798">
    <property type="entry name" value="MONOACYLGLYCEROL LIPASE"/>
    <property type="match status" value="1"/>
</dbReference>
<dbReference type="GeneID" id="70247750"/>
<keyword evidence="2" id="KW-0378">Hydrolase</keyword>
<dbReference type="GO" id="GO:0016787">
    <property type="term" value="F:hydrolase activity"/>
    <property type="evidence" value="ECO:0007669"/>
    <property type="project" value="UniProtKB-KW"/>
</dbReference>
<feature type="domain" description="AB hydrolase-1" evidence="1">
    <location>
        <begin position="42"/>
        <end position="163"/>
    </location>
</feature>
<dbReference type="RefSeq" id="XP_046066446.1">
    <property type="nucleotide sequence ID" value="XM_046217463.1"/>
</dbReference>
<protein>
    <submittedName>
        <fullName evidence="2">Alpha/Beta hydrolase protein</fullName>
    </submittedName>
</protein>
<keyword evidence="3" id="KW-1185">Reference proteome</keyword>
<name>A0AAD4PVD2_9EURO</name>
<gene>
    <name evidence="2" type="ORF">BGW36DRAFT_390304</name>
</gene>
<dbReference type="EMBL" id="JAJTJA010000014">
    <property type="protein sequence ID" value="KAH8690163.1"/>
    <property type="molecule type" value="Genomic_DNA"/>
</dbReference>
<sequence length="339" mass="38109">MRTSIMATAVDWNLHDTGGLVSIGTHSLYLRAAGPVRSTGTPAVICIAGLGDNSVSWTAVLRHVSVFARCYIYDRTGLGKSEVPSIFTVESKSYVNIAKELRLLLRTADIKPPYLIAMHSMAGIPGREFINLYPEDVAGMVFVDTLTEENYKTRPERLPAIMRTMGEGVDMSFLWTERKPAMTEEEWRDVLNSEGLGNEQPPAEIIDRQRSATKFEAQNLIPSSEILASKKQFDATTLGDRPVSVIKGDSPGEFQKSFERAVAADKGTEEERQLVRDYLDTAGATQLLLQFKQLRLSRNSRMVEARESWHNVQWYQPDLIAREVKWCLDEFEKLKGYVA</sequence>
<dbReference type="InterPro" id="IPR000073">
    <property type="entry name" value="AB_hydrolase_1"/>
</dbReference>
<dbReference type="InterPro" id="IPR050266">
    <property type="entry name" value="AB_hydrolase_sf"/>
</dbReference>
<dbReference type="Proteomes" id="UP001201262">
    <property type="component" value="Unassembled WGS sequence"/>
</dbReference>
<evidence type="ECO:0000259" key="1">
    <source>
        <dbReference type="Pfam" id="PF00561"/>
    </source>
</evidence>
<dbReference type="AlphaFoldDB" id="A0AAD4PVD2"/>
<dbReference type="SUPFAM" id="SSF53474">
    <property type="entry name" value="alpha/beta-Hydrolases"/>
    <property type="match status" value="1"/>
</dbReference>
<evidence type="ECO:0000313" key="3">
    <source>
        <dbReference type="Proteomes" id="UP001201262"/>
    </source>
</evidence>
<dbReference type="Pfam" id="PF00561">
    <property type="entry name" value="Abhydrolase_1"/>
    <property type="match status" value="1"/>
</dbReference>
<dbReference type="PANTHER" id="PTHR43798:SF33">
    <property type="entry name" value="HYDROLASE, PUTATIVE (AFU_ORTHOLOGUE AFUA_2G14860)-RELATED"/>
    <property type="match status" value="1"/>
</dbReference>
<organism evidence="2 3">
    <name type="scientific">Talaromyces proteolyticus</name>
    <dbReference type="NCBI Taxonomy" id="1131652"/>
    <lineage>
        <taxon>Eukaryota</taxon>
        <taxon>Fungi</taxon>
        <taxon>Dikarya</taxon>
        <taxon>Ascomycota</taxon>
        <taxon>Pezizomycotina</taxon>
        <taxon>Eurotiomycetes</taxon>
        <taxon>Eurotiomycetidae</taxon>
        <taxon>Eurotiales</taxon>
        <taxon>Trichocomaceae</taxon>
        <taxon>Talaromyces</taxon>
        <taxon>Talaromyces sect. Bacilispori</taxon>
    </lineage>
</organism>
<comment type="caution">
    <text evidence="2">The sequence shown here is derived from an EMBL/GenBank/DDBJ whole genome shotgun (WGS) entry which is preliminary data.</text>
</comment>
<dbReference type="GO" id="GO:0016020">
    <property type="term" value="C:membrane"/>
    <property type="evidence" value="ECO:0007669"/>
    <property type="project" value="TreeGrafter"/>
</dbReference>
<evidence type="ECO:0000313" key="2">
    <source>
        <dbReference type="EMBL" id="KAH8690163.1"/>
    </source>
</evidence>
<accession>A0AAD4PVD2</accession>
<reference evidence="2" key="1">
    <citation type="submission" date="2021-12" db="EMBL/GenBank/DDBJ databases">
        <title>Convergent genome expansion in fungi linked to evolution of root-endophyte symbiosis.</title>
        <authorList>
            <consortium name="DOE Joint Genome Institute"/>
            <person name="Ke Y.-H."/>
            <person name="Bonito G."/>
            <person name="Liao H.-L."/>
            <person name="Looney B."/>
            <person name="Rojas-Flechas A."/>
            <person name="Nash J."/>
            <person name="Hameed K."/>
            <person name="Schadt C."/>
            <person name="Martin F."/>
            <person name="Crous P.W."/>
            <person name="Miettinen O."/>
            <person name="Magnuson J.K."/>
            <person name="Labbe J."/>
            <person name="Jacobson D."/>
            <person name="Doktycz M.J."/>
            <person name="Veneault-Fourrey C."/>
            <person name="Kuo A."/>
            <person name="Mondo S."/>
            <person name="Calhoun S."/>
            <person name="Riley R."/>
            <person name="Ohm R."/>
            <person name="LaButti K."/>
            <person name="Andreopoulos B."/>
            <person name="Pangilinan J."/>
            <person name="Nolan M."/>
            <person name="Tritt A."/>
            <person name="Clum A."/>
            <person name="Lipzen A."/>
            <person name="Daum C."/>
            <person name="Barry K."/>
            <person name="Grigoriev I.V."/>
            <person name="Vilgalys R."/>
        </authorList>
    </citation>
    <scope>NUCLEOTIDE SEQUENCE</scope>
    <source>
        <strain evidence="2">PMI_201</strain>
    </source>
</reference>
<dbReference type="InterPro" id="IPR029058">
    <property type="entry name" value="AB_hydrolase_fold"/>
</dbReference>
<proteinExistence type="predicted"/>
<dbReference type="Gene3D" id="3.40.50.1820">
    <property type="entry name" value="alpha/beta hydrolase"/>
    <property type="match status" value="1"/>
</dbReference>